<accession>A0A6B9FRA9</accession>
<dbReference type="Pfam" id="PF00583">
    <property type="entry name" value="Acetyltransf_1"/>
    <property type="match status" value="1"/>
</dbReference>
<dbReference type="Gene3D" id="3.40.630.30">
    <property type="match status" value="1"/>
</dbReference>
<organism evidence="4 5">
    <name type="scientific">Methylobacterium mesophilicum SR1.6/6</name>
    <dbReference type="NCBI Taxonomy" id="908290"/>
    <lineage>
        <taxon>Bacteria</taxon>
        <taxon>Pseudomonadati</taxon>
        <taxon>Pseudomonadota</taxon>
        <taxon>Alphaproteobacteria</taxon>
        <taxon>Hyphomicrobiales</taxon>
        <taxon>Methylobacteriaceae</taxon>
        <taxon>Methylobacterium</taxon>
    </lineage>
</organism>
<evidence type="ECO:0000256" key="1">
    <source>
        <dbReference type="ARBA" id="ARBA00022679"/>
    </source>
</evidence>
<dbReference type="AlphaFoldDB" id="A0A6B9FRA9"/>
<dbReference type="EMBL" id="CP043538">
    <property type="protein sequence ID" value="QGY04306.1"/>
    <property type="molecule type" value="Genomic_DNA"/>
</dbReference>
<proteinExistence type="predicted"/>
<dbReference type="RefSeq" id="WP_010686374.1">
    <property type="nucleotide sequence ID" value="NZ_CP043538.1"/>
</dbReference>
<evidence type="ECO:0000313" key="4">
    <source>
        <dbReference type="EMBL" id="QGY04306.1"/>
    </source>
</evidence>
<evidence type="ECO:0000313" key="5">
    <source>
        <dbReference type="Proteomes" id="UP000012488"/>
    </source>
</evidence>
<dbReference type="GO" id="GO:0016747">
    <property type="term" value="F:acyltransferase activity, transferring groups other than amino-acyl groups"/>
    <property type="evidence" value="ECO:0007669"/>
    <property type="project" value="InterPro"/>
</dbReference>
<dbReference type="SUPFAM" id="SSF55729">
    <property type="entry name" value="Acyl-CoA N-acyltransferases (Nat)"/>
    <property type="match status" value="1"/>
</dbReference>
<keyword evidence="2" id="KW-0012">Acyltransferase</keyword>
<dbReference type="InterPro" id="IPR016181">
    <property type="entry name" value="Acyl_CoA_acyltransferase"/>
</dbReference>
<dbReference type="InterPro" id="IPR000182">
    <property type="entry name" value="GNAT_dom"/>
</dbReference>
<reference evidence="4 5" key="2">
    <citation type="journal article" date="2013" name="Genome Announc.">
        <title>Draft Genome Sequence of Methylobacterium mesophilicum Strain SR1.6/6, Isolated from Citrus sinensis.</title>
        <authorList>
            <person name="Marinho Almeida D."/>
            <person name="Dini-Andreote F."/>
            <person name="Camargo Neves A.A."/>
            <person name="Juca Ramos R.T."/>
            <person name="Andreote F.D."/>
            <person name="Carneiro A.R."/>
            <person name="Oliveira de Souza Lima A."/>
            <person name="Caracciolo Gomes de Sa P.H."/>
            <person name="Ribeiro Barbosa M.S."/>
            <person name="Araujo W.L."/>
            <person name="Silva A."/>
        </authorList>
    </citation>
    <scope>NUCLEOTIDE SEQUENCE [LARGE SCALE GENOMIC DNA]</scope>
    <source>
        <strain evidence="4 5">SR1.6/6</strain>
    </source>
</reference>
<dbReference type="InterPro" id="IPR050832">
    <property type="entry name" value="Bact_Acetyltransf"/>
</dbReference>
<feature type="domain" description="N-acetyltransferase" evidence="3">
    <location>
        <begin position="6"/>
        <end position="154"/>
    </location>
</feature>
<dbReference type="Proteomes" id="UP000012488">
    <property type="component" value="Chromosome"/>
</dbReference>
<dbReference type="KEGG" id="mmes:MMSR116_22175"/>
<dbReference type="OrthoDB" id="9789603at2"/>
<dbReference type="PROSITE" id="PS51186">
    <property type="entry name" value="GNAT"/>
    <property type="match status" value="1"/>
</dbReference>
<evidence type="ECO:0000259" key="3">
    <source>
        <dbReference type="PROSITE" id="PS51186"/>
    </source>
</evidence>
<gene>
    <name evidence="4" type="ORF">MMSR116_22175</name>
</gene>
<protein>
    <submittedName>
        <fullName evidence="4">GNAT family N-acetyltransferase</fullName>
    </submittedName>
</protein>
<dbReference type="PANTHER" id="PTHR43877">
    <property type="entry name" value="AMINOALKYLPHOSPHONATE N-ACETYLTRANSFERASE-RELATED-RELATED"/>
    <property type="match status" value="1"/>
</dbReference>
<name>A0A6B9FRA9_9HYPH</name>
<reference evidence="4 5" key="1">
    <citation type="journal article" date="2012" name="Genet. Mol. Biol.">
        <title>Analysis of 16S rRNA and mxaF genes revealing insights into Methylobacterium niche-specific plant association.</title>
        <authorList>
            <person name="Dourado M.N."/>
            <person name="Andreote F.D."/>
            <person name="Dini-Andreote F."/>
            <person name="Conti R."/>
            <person name="Araujo J.M."/>
            <person name="Araujo W.L."/>
        </authorList>
    </citation>
    <scope>NUCLEOTIDE SEQUENCE [LARGE SCALE GENOMIC DNA]</scope>
    <source>
        <strain evidence="4 5">SR1.6/6</strain>
    </source>
</reference>
<keyword evidence="1 4" id="KW-0808">Transferase</keyword>
<dbReference type="CDD" id="cd04301">
    <property type="entry name" value="NAT_SF"/>
    <property type="match status" value="1"/>
</dbReference>
<sequence length="154" mass="17351">MSRREMRVRRAVLADVQTIVALLADDEFGSSREEPWESASQQYRDAFAEIDADPHQFLCVAEIGASIVGTLQLTFIAGLSRKGSRRGLIEAVRIARERRGEGLGEALLTWAIDACRERGCAMVQLTTDKRRLDAHRFYERLGFAPSHQGYKLQL</sequence>
<evidence type="ECO:0000256" key="2">
    <source>
        <dbReference type="ARBA" id="ARBA00023315"/>
    </source>
</evidence>